<reference evidence="8 9" key="1">
    <citation type="journal article" date="2023" name="IScience">
        <title>Expanded male sex-determining region conserved during the evolution of homothallism in the green alga Volvox.</title>
        <authorList>
            <person name="Yamamoto K."/>
            <person name="Matsuzaki R."/>
            <person name="Mahakham W."/>
            <person name="Heman W."/>
            <person name="Sekimoto H."/>
            <person name="Kawachi M."/>
            <person name="Minakuchi Y."/>
            <person name="Toyoda A."/>
            <person name="Nozaki H."/>
        </authorList>
    </citation>
    <scope>NUCLEOTIDE SEQUENCE [LARGE SCALE GENOMIC DNA]</scope>
    <source>
        <strain evidence="8 9">NIES-4468</strain>
    </source>
</reference>
<accession>A0ABQ5SG16</accession>
<dbReference type="SMART" id="SM00702">
    <property type="entry name" value="P4Hc"/>
    <property type="match status" value="1"/>
</dbReference>
<dbReference type="PANTHER" id="PTHR12117:SF0">
    <property type="entry name" value="PROLYL 3-HYDROXYLASE OGFOD1"/>
    <property type="match status" value="1"/>
</dbReference>
<protein>
    <recommendedName>
        <fullName evidence="7">Fe2OG dioxygenase domain-containing protein</fullName>
    </recommendedName>
</protein>
<keyword evidence="2" id="KW-0479">Metal-binding</keyword>
<keyword evidence="5" id="KW-0408">Iron</keyword>
<dbReference type="Proteomes" id="UP001165090">
    <property type="component" value="Unassembled WGS sequence"/>
</dbReference>
<keyword evidence="9" id="KW-1185">Reference proteome</keyword>
<dbReference type="InterPro" id="IPR039558">
    <property type="entry name" value="TPA1/OFD1_N"/>
</dbReference>
<evidence type="ECO:0000256" key="6">
    <source>
        <dbReference type="SAM" id="MobiDB-lite"/>
    </source>
</evidence>
<comment type="cofactor">
    <cofactor evidence="1">
        <name>L-ascorbate</name>
        <dbReference type="ChEBI" id="CHEBI:38290"/>
    </cofactor>
</comment>
<dbReference type="Gene3D" id="2.60.120.620">
    <property type="entry name" value="q2cbj1_9rhob like domain"/>
    <property type="match status" value="1"/>
</dbReference>
<evidence type="ECO:0000259" key="7">
    <source>
        <dbReference type="PROSITE" id="PS51471"/>
    </source>
</evidence>
<feature type="compositionally biased region" description="Basic residues" evidence="6">
    <location>
        <begin position="246"/>
        <end position="256"/>
    </location>
</feature>
<proteinExistence type="predicted"/>
<name>A0ABQ5SG16_9CHLO</name>
<keyword evidence="4" id="KW-0560">Oxidoreductase</keyword>
<dbReference type="PANTHER" id="PTHR12117">
    <property type="entry name" value="HISTONE ACETYLTRANSFERASE COMPLEX"/>
    <property type="match status" value="1"/>
</dbReference>
<comment type="caution">
    <text evidence="8">The sequence shown here is derived from an EMBL/GenBank/DDBJ whole genome shotgun (WGS) entry which is preliminary data.</text>
</comment>
<evidence type="ECO:0000256" key="1">
    <source>
        <dbReference type="ARBA" id="ARBA00001961"/>
    </source>
</evidence>
<evidence type="ECO:0000313" key="9">
    <source>
        <dbReference type="Proteomes" id="UP001165090"/>
    </source>
</evidence>
<feature type="domain" description="Fe2OG dioxygenase" evidence="7">
    <location>
        <begin position="109"/>
        <end position="219"/>
    </location>
</feature>
<gene>
    <name evidence="8" type="ORF">VaNZ11_013412</name>
</gene>
<evidence type="ECO:0000256" key="5">
    <source>
        <dbReference type="ARBA" id="ARBA00023004"/>
    </source>
</evidence>
<feature type="region of interest" description="Disordered" evidence="6">
    <location>
        <begin position="237"/>
        <end position="368"/>
    </location>
</feature>
<evidence type="ECO:0000256" key="3">
    <source>
        <dbReference type="ARBA" id="ARBA00022964"/>
    </source>
</evidence>
<dbReference type="InterPro" id="IPR005123">
    <property type="entry name" value="Oxoglu/Fe-dep_dioxygenase_dom"/>
</dbReference>
<dbReference type="EMBL" id="BSDZ01000080">
    <property type="protein sequence ID" value="GLI68866.1"/>
    <property type="molecule type" value="Genomic_DNA"/>
</dbReference>
<sequence>MGRRNRKVSEAYEHWMNDYRVASSWIAKKQLERAVDANGGLVRLENFLPEFVAEGILATVGAVSDEQWNDTSASTDYRQNNISHSFSSVKHARGLDAVVRLFSLVRPGSLNAFSAARYCKTDHIAPHDDRAYTQVKLDSGRIITASRTLAIIYYLTRDWHEEYGGVLVDLEDPTAPPGVGRKYVPLWNSVVAFRVPRYHAVTPMTTNRPRYSIFGWFLEPGRLYELYRGEDAEAGKKAGREGAAQHQRRAGAKRKGGSLGIADDSATAPGPETERAAGRAVNAAVKSGEAVTLQTGSGGQHEVSQEWLRTNPNQHGPRVKRQRNADTDGTAVGPSGRSSAKQRQPRVHRQNSTRQDQQQEEDMMGQECGPSDVIQSAVLGTVRGHGGLRCEAVGDTAIGDQVGMAGGGRQRSSVGLAPGFLIDLGRVRAFRLPGRWQGRRKHMCAQ</sequence>
<dbReference type="InterPro" id="IPR051842">
    <property type="entry name" value="uS12_prolyl_hydroxylase"/>
</dbReference>
<dbReference type="Pfam" id="PF13661">
    <property type="entry name" value="2OG-FeII_Oxy_4"/>
    <property type="match status" value="1"/>
</dbReference>
<dbReference type="PROSITE" id="PS51471">
    <property type="entry name" value="FE2OG_OXY"/>
    <property type="match status" value="1"/>
</dbReference>
<organism evidence="8 9">
    <name type="scientific">Volvox africanus</name>
    <dbReference type="NCBI Taxonomy" id="51714"/>
    <lineage>
        <taxon>Eukaryota</taxon>
        <taxon>Viridiplantae</taxon>
        <taxon>Chlorophyta</taxon>
        <taxon>core chlorophytes</taxon>
        <taxon>Chlorophyceae</taxon>
        <taxon>CS clade</taxon>
        <taxon>Chlamydomonadales</taxon>
        <taxon>Volvocaceae</taxon>
        <taxon>Volvox</taxon>
    </lineage>
</organism>
<keyword evidence="3" id="KW-0223">Dioxygenase</keyword>
<evidence type="ECO:0000256" key="2">
    <source>
        <dbReference type="ARBA" id="ARBA00022723"/>
    </source>
</evidence>
<evidence type="ECO:0000313" key="8">
    <source>
        <dbReference type="EMBL" id="GLI68866.1"/>
    </source>
</evidence>
<evidence type="ECO:0000256" key="4">
    <source>
        <dbReference type="ARBA" id="ARBA00023002"/>
    </source>
</evidence>
<dbReference type="InterPro" id="IPR006620">
    <property type="entry name" value="Pro_4_hyd_alph"/>
</dbReference>